<dbReference type="PANTHER" id="PTHR21075">
    <property type="entry name" value="ANAEROBIC RIBONUCLEOSIDE-TRIPHOSPHATE REDUCTASE"/>
    <property type="match status" value="1"/>
</dbReference>
<keyword evidence="1 3" id="KW-0547">Nucleotide-binding</keyword>
<dbReference type="AlphaFoldDB" id="A0A544QSX6"/>
<dbReference type="RefSeq" id="WP_142536774.1">
    <property type="nucleotide sequence ID" value="NZ_SGJB01000026.1"/>
</dbReference>
<dbReference type="PROSITE" id="PS51161">
    <property type="entry name" value="ATP_CONE"/>
    <property type="match status" value="1"/>
</dbReference>
<dbReference type="Pfam" id="PF03477">
    <property type="entry name" value="ATP-cone"/>
    <property type="match status" value="1"/>
</dbReference>
<keyword evidence="2 3" id="KW-0067">ATP-binding</keyword>
<dbReference type="Pfam" id="PF13597">
    <property type="entry name" value="NRDD"/>
    <property type="match status" value="1"/>
</dbReference>
<organism evidence="5 6">
    <name type="scientific">Peptacetobacter hominis</name>
    <dbReference type="NCBI Taxonomy" id="2743610"/>
    <lineage>
        <taxon>Bacteria</taxon>
        <taxon>Bacillati</taxon>
        <taxon>Bacillota</taxon>
        <taxon>Clostridia</taxon>
        <taxon>Peptostreptococcales</taxon>
        <taxon>Peptostreptococcaceae</taxon>
        <taxon>Peptacetobacter</taxon>
    </lineage>
</organism>
<dbReference type="SUPFAM" id="SSF51998">
    <property type="entry name" value="PFL-like glycyl radical enzymes"/>
    <property type="match status" value="1"/>
</dbReference>
<dbReference type="GO" id="GO:0009265">
    <property type="term" value="P:2'-deoxyribonucleotide biosynthetic process"/>
    <property type="evidence" value="ECO:0007669"/>
    <property type="project" value="TreeGrafter"/>
</dbReference>
<dbReference type="EC" id="1.17.4.2" evidence="5"/>
<dbReference type="NCBIfam" id="TIGR02487">
    <property type="entry name" value="NrdD"/>
    <property type="match status" value="1"/>
</dbReference>
<evidence type="ECO:0000313" key="6">
    <source>
        <dbReference type="Proteomes" id="UP000317863"/>
    </source>
</evidence>
<evidence type="ECO:0000256" key="1">
    <source>
        <dbReference type="ARBA" id="ARBA00022741"/>
    </source>
</evidence>
<feature type="domain" description="ATP-cone" evidence="4">
    <location>
        <begin position="3"/>
        <end position="100"/>
    </location>
</feature>
<protein>
    <submittedName>
        <fullName evidence="5">Anaerobic ribonucleoside triphosphate reductase</fullName>
        <ecNumber evidence="5">1.17.4.2</ecNumber>
    </submittedName>
</protein>
<dbReference type="Proteomes" id="UP000317863">
    <property type="component" value="Unassembled WGS sequence"/>
</dbReference>
<evidence type="ECO:0000256" key="3">
    <source>
        <dbReference type="PROSITE-ProRule" id="PRU00492"/>
    </source>
</evidence>
<comment type="caution">
    <text evidence="5">The sequence shown here is derived from an EMBL/GenBank/DDBJ whole genome shotgun (WGS) entry which is preliminary data.</text>
</comment>
<dbReference type="GO" id="GO:0031250">
    <property type="term" value="C:anaerobic ribonucleoside-triphosphate reductase complex"/>
    <property type="evidence" value="ECO:0007669"/>
    <property type="project" value="TreeGrafter"/>
</dbReference>
<accession>A0A544QSX6</accession>
<evidence type="ECO:0000259" key="4">
    <source>
        <dbReference type="PROSITE" id="PS51161"/>
    </source>
</evidence>
<dbReference type="EMBL" id="SGJB01000026">
    <property type="protein sequence ID" value="TQQ83138.1"/>
    <property type="molecule type" value="Genomic_DNA"/>
</dbReference>
<gene>
    <name evidence="5" type="ORF">EXD82_10010</name>
</gene>
<keyword evidence="6" id="KW-1185">Reference proteome</keyword>
<keyword evidence="5" id="KW-0560">Oxidoreductase</keyword>
<proteinExistence type="predicted"/>
<reference evidence="5 6" key="1">
    <citation type="submission" date="2019-02" db="EMBL/GenBank/DDBJ databases">
        <title>Peptostreptococcaceae bacterium ZHW00191 nov., a new bacterium isolated from the human gut.</title>
        <authorList>
            <person name="Zhou H.-W."/>
            <person name="Chen X.-J."/>
        </authorList>
    </citation>
    <scope>NUCLEOTIDE SEQUENCE [LARGE SCALE GENOMIC DNA]</scope>
    <source>
        <strain evidence="5 6">ZHW00191</strain>
    </source>
</reference>
<sequence>MIEFIRKRDGRVIPFNGNKITRAIFLAASDVAEKEGKAPDYKMAEELTSDVVELLEKRFENEIPGVEDIQDAVVKVLIEKGHAKTSEEYILYRAERSRIRNSKTRLMKAIEKITFSDAVEEDIKRENANIDGNTAMGTMLQYGSAVSKEFCKNNVLKPDHALAHDSGDIHIHDMDFMNMGTLTCCQIDVRKLFEGGFSTGHGFLREPNDIMSYGALAAIAIQSDQNDQHGGQSIPFFDYGLAKGVYKTFRKLYIANMTKAVVLLCGADSETAEKDIKELIYGAEKELSVKVSLEINKSEEFSDYISEKLEKMYGADAEKVKWIKDFAYKEAYKETDRKTYQSMEAFIHNLNTMHSRAGAQVPFSSINFGTDTSEEGRMVSKNLLLSQEKGLGNGETPIFPILIFKVKDGINLNPGEPNYDLFKLSCRVSAKRLFPNFSFLDAPFNIKYYKEGDPDTEATYMGCRTRVIGNVCGPETVSGRGNLSFTTINLPRLGIKHGMVNGGKTDIEEFFRDLDLKIDLVIEQLLERMQIQGKKKMKNFPFLMGQGVWMGSDNLGPEDELEEVIKQGTLTVGFIGLAECLVALIGEHHGESEKAQKLGIEIISHMRDRMDEATEQYGLNFSLIGTPAEGLSGRFTAIDKKKFGVIKGVTDREYYTNSFHVPVYYHIGAYEKIAKEAPYHEFTNGGHITYIELDGDPSKNTEAFESVVRAMKEAGIGYGSINHPVDRDPVCGYSGVIDGDVCPACGRHEKDGDIGFERIRRITGYLVGTVDRFNNAKRAEVRDRVKHM</sequence>
<evidence type="ECO:0000313" key="5">
    <source>
        <dbReference type="EMBL" id="TQQ83138.1"/>
    </source>
</evidence>
<dbReference type="NCBIfam" id="NF005497">
    <property type="entry name" value="PRK07111.1"/>
    <property type="match status" value="1"/>
</dbReference>
<name>A0A544QSX6_9FIRM</name>
<dbReference type="GO" id="GO:0005524">
    <property type="term" value="F:ATP binding"/>
    <property type="evidence" value="ECO:0007669"/>
    <property type="project" value="UniProtKB-UniRule"/>
</dbReference>
<dbReference type="Gene3D" id="3.20.70.20">
    <property type="match status" value="1"/>
</dbReference>
<dbReference type="PANTHER" id="PTHR21075:SF0">
    <property type="entry name" value="ANAEROBIC RIBONUCLEOSIDE-TRIPHOSPHATE REDUCTASE"/>
    <property type="match status" value="1"/>
</dbReference>
<evidence type="ECO:0000256" key="2">
    <source>
        <dbReference type="ARBA" id="ARBA00022840"/>
    </source>
</evidence>
<dbReference type="InterPro" id="IPR012833">
    <property type="entry name" value="NrdD"/>
</dbReference>
<dbReference type="GO" id="GO:0004748">
    <property type="term" value="F:ribonucleoside-diphosphate reductase activity, thioredoxin disulfide as acceptor"/>
    <property type="evidence" value="ECO:0007669"/>
    <property type="project" value="TreeGrafter"/>
</dbReference>
<dbReference type="GO" id="GO:0008998">
    <property type="term" value="F:ribonucleoside-triphosphate reductase (thioredoxin) activity"/>
    <property type="evidence" value="ECO:0007669"/>
    <property type="project" value="UniProtKB-EC"/>
</dbReference>
<dbReference type="GO" id="GO:0006260">
    <property type="term" value="P:DNA replication"/>
    <property type="evidence" value="ECO:0007669"/>
    <property type="project" value="InterPro"/>
</dbReference>
<dbReference type="OrthoDB" id="9804622at2"/>
<dbReference type="InterPro" id="IPR005144">
    <property type="entry name" value="ATP-cone_dom"/>
</dbReference>